<protein>
    <submittedName>
        <fullName evidence="1">Uncharacterized protein</fullName>
    </submittedName>
</protein>
<dbReference type="EMBL" id="SNWP01000010">
    <property type="protein sequence ID" value="TDO28160.1"/>
    <property type="molecule type" value="Genomic_DNA"/>
</dbReference>
<evidence type="ECO:0000313" key="1">
    <source>
        <dbReference type="EMBL" id="TDO28160.1"/>
    </source>
</evidence>
<dbReference type="Proteomes" id="UP000295741">
    <property type="component" value="Unassembled WGS sequence"/>
</dbReference>
<comment type="caution">
    <text evidence="1">The sequence shown here is derived from an EMBL/GenBank/DDBJ whole genome shotgun (WGS) entry which is preliminary data.</text>
</comment>
<keyword evidence="2" id="KW-1185">Reference proteome</keyword>
<accession>A0A4R6IZ73</accession>
<proteinExistence type="predicted"/>
<gene>
    <name evidence="1" type="ORF">BC659_0221</name>
</gene>
<name>A0A4R6IZ73_9BACT</name>
<evidence type="ECO:0000313" key="2">
    <source>
        <dbReference type="Proteomes" id="UP000295741"/>
    </source>
</evidence>
<reference evidence="1 2" key="1">
    <citation type="submission" date="2019-03" db="EMBL/GenBank/DDBJ databases">
        <title>Genomic Encyclopedia of Archaeal and Bacterial Type Strains, Phase II (KMG-II): from individual species to whole genera.</title>
        <authorList>
            <person name="Goeker M."/>
        </authorList>
    </citation>
    <scope>NUCLEOTIDE SEQUENCE [LARGE SCALE GENOMIC DNA]</scope>
    <source>
        <strain evidence="1 2">DSM 28323</strain>
    </source>
</reference>
<sequence length="82" mass="9738">MKKINAMHTTARFKPYREARVFSENELLFMEIQACLLISEAERPWWKKLSAQEKYRILFSNHHSSTAFIKDFSTNTTLVQEV</sequence>
<organism evidence="1 2">
    <name type="scientific">Sediminibacterium goheungense</name>
    <dbReference type="NCBI Taxonomy" id="1086393"/>
    <lineage>
        <taxon>Bacteria</taxon>
        <taxon>Pseudomonadati</taxon>
        <taxon>Bacteroidota</taxon>
        <taxon>Chitinophagia</taxon>
        <taxon>Chitinophagales</taxon>
        <taxon>Chitinophagaceae</taxon>
        <taxon>Sediminibacterium</taxon>
    </lineage>
</organism>
<dbReference type="AlphaFoldDB" id="A0A4R6IZ73"/>